<evidence type="ECO:0000256" key="1">
    <source>
        <dbReference type="SAM" id="MobiDB-lite"/>
    </source>
</evidence>
<dbReference type="RefSeq" id="WP_149999630.1">
    <property type="nucleotide sequence ID" value="NZ_BKCL01000002.1"/>
</dbReference>
<comment type="caution">
    <text evidence="2">The sequence shown here is derived from an EMBL/GenBank/DDBJ whole genome shotgun (WGS) entry which is preliminary data.</text>
</comment>
<dbReference type="Proteomes" id="UP000322084">
    <property type="component" value="Unassembled WGS sequence"/>
</dbReference>
<name>A0A5A7MM12_9PROT</name>
<organism evidence="2 4">
    <name type="scientific">Iodidimonas gelatinilytica</name>
    <dbReference type="NCBI Taxonomy" id="1236966"/>
    <lineage>
        <taxon>Bacteria</taxon>
        <taxon>Pseudomonadati</taxon>
        <taxon>Pseudomonadota</taxon>
        <taxon>Alphaproteobacteria</taxon>
        <taxon>Iodidimonadales</taxon>
        <taxon>Iodidimonadaceae</taxon>
        <taxon>Iodidimonas</taxon>
    </lineage>
</organism>
<dbReference type="AlphaFoldDB" id="A0A5A7MM12"/>
<evidence type="ECO:0000313" key="4">
    <source>
        <dbReference type="Proteomes" id="UP000322084"/>
    </source>
</evidence>
<evidence type="ECO:0000313" key="5">
    <source>
        <dbReference type="Proteomes" id="UP000325187"/>
    </source>
</evidence>
<sequence length="160" mass="17235">MAAKGLSTRRRRVFLDALRASANVSASARAAGLSRSEIYRLRAKNADFREDWDHALEEALDDLECELRRRAVEGVEKPVFYAGKPCGSVVNYSDSLGMFLLKSRRPHVFASDGKAASPDGSDEPGETAHGRLEALLARLGTGDEGAPASDDGTVIEGTKE</sequence>
<keyword evidence="5" id="KW-1185">Reference proteome</keyword>
<proteinExistence type="predicted"/>
<accession>A0A5A7MUB7</accession>
<evidence type="ECO:0008006" key="6">
    <source>
        <dbReference type="Google" id="ProtNLM"/>
    </source>
</evidence>
<feature type="region of interest" description="Disordered" evidence="1">
    <location>
        <begin position="110"/>
        <end position="160"/>
    </location>
</feature>
<evidence type="ECO:0000313" key="2">
    <source>
        <dbReference type="EMBL" id="GEQ97052.1"/>
    </source>
</evidence>
<accession>A0A5A7MM12</accession>
<reference evidence="4 5" key="1">
    <citation type="submission" date="2019-09" db="EMBL/GenBank/DDBJ databases">
        <title>NBRP : Genome information of microbial organism related human and environment.</title>
        <authorList>
            <person name="Hattori M."/>
            <person name="Oshima K."/>
            <person name="Inaba H."/>
            <person name="Suda W."/>
            <person name="Sakamoto M."/>
            <person name="Iino T."/>
            <person name="Kitahara M."/>
            <person name="Oshida Y."/>
            <person name="Iida T."/>
            <person name="Kudo T."/>
            <person name="Itoh T."/>
            <person name="Ohkuma M."/>
        </authorList>
    </citation>
    <scope>NUCLEOTIDE SEQUENCE [LARGE SCALE GENOMIC DNA]</scope>
    <source>
        <strain evidence="2 4">Hi-2</strain>
        <strain evidence="3 5">Mie-1</strain>
    </source>
</reference>
<evidence type="ECO:0000313" key="3">
    <source>
        <dbReference type="EMBL" id="GEQ99396.1"/>
    </source>
</evidence>
<protein>
    <recommendedName>
        <fullName evidence="6">Terminase</fullName>
    </recommendedName>
</protein>
<gene>
    <name evidence="2" type="ORF">JCM17844_06890</name>
    <name evidence="3" type="ORF">JCM17845_00200</name>
</gene>
<dbReference type="EMBL" id="BKCL01000002">
    <property type="protein sequence ID" value="GEQ97052.1"/>
    <property type="molecule type" value="Genomic_DNA"/>
</dbReference>
<dbReference type="Proteomes" id="UP000325187">
    <property type="component" value="Unassembled WGS sequence"/>
</dbReference>
<dbReference type="EMBL" id="BKCM01000001">
    <property type="protein sequence ID" value="GEQ99396.1"/>
    <property type="molecule type" value="Genomic_DNA"/>
</dbReference>